<evidence type="ECO:0000313" key="3">
    <source>
        <dbReference type="Proteomes" id="UP000194218"/>
    </source>
</evidence>
<feature type="domain" description="ARB-07466-like C-terminal" evidence="1">
    <location>
        <begin position="233"/>
        <end position="279"/>
    </location>
</feature>
<dbReference type="EMBL" id="CP021121">
    <property type="protein sequence ID" value="ARQ68758.1"/>
    <property type="molecule type" value="Genomic_DNA"/>
</dbReference>
<dbReference type="Pfam" id="PF26571">
    <property type="entry name" value="VldE"/>
    <property type="match status" value="1"/>
</dbReference>
<dbReference type="KEGG" id="smao:CAG99_07720"/>
<dbReference type="InterPro" id="IPR058593">
    <property type="entry name" value="ARB_07466-like_C"/>
</dbReference>
<evidence type="ECO:0000313" key="2">
    <source>
        <dbReference type="EMBL" id="ARQ68758.1"/>
    </source>
</evidence>
<name>A0A1W7CVE8_9ACTN</name>
<keyword evidence="3" id="KW-1185">Reference proteome</keyword>
<dbReference type="Proteomes" id="UP000194218">
    <property type="component" value="Chromosome"/>
</dbReference>
<protein>
    <recommendedName>
        <fullName evidence="1">ARB-07466-like C-terminal domain-containing protein</fullName>
    </recommendedName>
</protein>
<proteinExistence type="predicted"/>
<dbReference type="AlphaFoldDB" id="A0A1W7CVE8"/>
<accession>A0A1W7CVE8</accession>
<evidence type="ECO:0000259" key="1">
    <source>
        <dbReference type="Pfam" id="PF26571"/>
    </source>
</evidence>
<sequence>MPERTTARGTPGKRRALRGALGMLLLAGAGVYAVGQFGAGREEPPHCAVTGPDGGTAFTLGHEQAASAATIGAVGSARGLPERAVTIAIATAMQESSLRNIDYGDRDSLGLFQQRPSMGWGSEAEVMDPVYAAGAFYERLVEVPDYASLPLTVAAQEVQRSAFPDAYAQHEARAALLAGALTGRTAAALTCSVPVAERPAGQPREVHRRLVREFGEGVQPIGDGARLTVPLLAGEETRRGWELAHWAVAHSAELGIERIAHGNHVWEARSSGDGWRETGGDSVAGDAREVQLSVFGTTD</sequence>
<gene>
    <name evidence="2" type="ORF">CAG99_07720</name>
</gene>
<reference evidence="2 3" key="1">
    <citation type="submission" date="2017-05" db="EMBL/GenBank/DDBJ databases">
        <title>Complete genome sequence of Streptomyces sp. SCSIO 03032 revealed the diverse biosynthetic pathways for its bioactive secondary metabolites.</title>
        <authorList>
            <person name="Ma L."/>
            <person name="Zhu Y."/>
            <person name="Zhang W."/>
            <person name="Zhang G."/>
            <person name="Tian X."/>
            <person name="Zhang S."/>
            <person name="Zhang C."/>
        </authorList>
    </citation>
    <scope>NUCLEOTIDE SEQUENCE [LARGE SCALE GENOMIC DNA]</scope>
    <source>
        <strain evidence="2 3">SCSIO 03032</strain>
    </source>
</reference>
<organism evidence="2 3">
    <name type="scientific">Streptomyces marincola</name>
    <dbReference type="NCBI Taxonomy" id="2878388"/>
    <lineage>
        <taxon>Bacteria</taxon>
        <taxon>Bacillati</taxon>
        <taxon>Actinomycetota</taxon>
        <taxon>Actinomycetes</taxon>
        <taxon>Kitasatosporales</taxon>
        <taxon>Streptomycetaceae</taxon>
        <taxon>Streptomyces</taxon>
    </lineage>
</organism>